<feature type="transmembrane region" description="Helical" evidence="13">
    <location>
        <begin position="48"/>
        <end position="67"/>
    </location>
</feature>
<keyword evidence="15" id="KW-1185">Reference proteome</keyword>
<evidence type="ECO:0000256" key="1">
    <source>
        <dbReference type="ARBA" id="ARBA00004477"/>
    </source>
</evidence>
<evidence type="ECO:0000256" key="9">
    <source>
        <dbReference type="ARBA" id="ARBA00023098"/>
    </source>
</evidence>
<dbReference type="PANTHER" id="PTHR15451">
    <property type="entry name" value="ERGOSTEROL BIOSYNTHETIC PROTEIN 28-RELATED"/>
    <property type="match status" value="1"/>
</dbReference>
<dbReference type="InParanoid" id="A0A673ZGF7"/>
<comment type="similarity">
    <text evidence="2">Belongs to the ERG28 family.</text>
</comment>
<evidence type="ECO:0000256" key="6">
    <source>
        <dbReference type="ARBA" id="ARBA00022955"/>
    </source>
</evidence>
<sequence>MSRFLNVLRSWLVMVSVIAMGNTIQSFRDHSFLSEKLYTGTPEFVNGLQARTFGIWTLLSSIIRCACAIDIQNKTLYHITLWTFVLALGHFLSEAFIYKTAPLTIGVMAPLIVASKFLYCGNADWVPVCSRASGRGGCTAEEAELIPSSRKLF</sequence>
<gene>
    <name evidence="14" type="primary">ERG28</name>
</gene>
<dbReference type="PANTHER" id="PTHR15451:SF19">
    <property type="entry name" value="ERGOSTEROL BIOSYNTHETIC PROTEIN 28 HOMOLOG"/>
    <property type="match status" value="1"/>
</dbReference>
<dbReference type="Proteomes" id="UP000472277">
    <property type="component" value="Chromosome 33"/>
</dbReference>
<dbReference type="GeneTree" id="ENSGT00390000010925"/>
<dbReference type="FunCoup" id="A0A673ZGF7">
    <property type="interactions" value="1186"/>
</dbReference>
<comment type="subcellular location">
    <subcellularLocation>
        <location evidence="1">Endoplasmic reticulum membrane</location>
        <topology evidence="1">Multi-pass membrane protein</topology>
    </subcellularLocation>
</comment>
<keyword evidence="6" id="KW-0752">Steroid biosynthesis</keyword>
<keyword evidence="8" id="KW-0756">Sterol biosynthesis</keyword>
<evidence type="ECO:0000256" key="8">
    <source>
        <dbReference type="ARBA" id="ARBA00023011"/>
    </source>
</evidence>
<reference evidence="14" key="2">
    <citation type="submission" date="2025-09" db="UniProtKB">
        <authorList>
            <consortium name="Ensembl"/>
        </authorList>
    </citation>
    <scope>IDENTIFICATION</scope>
</reference>
<dbReference type="AlphaFoldDB" id="A0A673ZGF7"/>
<keyword evidence="3" id="KW-0444">Lipid biosynthesis</keyword>
<evidence type="ECO:0000313" key="15">
    <source>
        <dbReference type="Proteomes" id="UP000472277"/>
    </source>
</evidence>
<keyword evidence="12" id="KW-0753">Steroid metabolism</keyword>
<dbReference type="GO" id="GO:0030674">
    <property type="term" value="F:protein-macromolecule adaptor activity"/>
    <property type="evidence" value="ECO:0007669"/>
    <property type="project" value="TreeGrafter"/>
</dbReference>
<name>A0A673ZGF7_SALTR</name>
<feature type="transmembrane region" description="Helical" evidence="13">
    <location>
        <begin position="79"/>
        <end position="98"/>
    </location>
</feature>
<keyword evidence="9" id="KW-0443">Lipid metabolism</keyword>
<dbReference type="Ensembl" id="ENSSTUT00000048333.1">
    <property type="protein sequence ID" value="ENSSTUP00000046319.1"/>
    <property type="gene ID" value="ENSSTUG00000019503.1"/>
</dbReference>
<evidence type="ECO:0000256" key="2">
    <source>
        <dbReference type="ARBA" id="ARBA00005377"/>
    </source>
</evidence>
<evidence type="ECO:0000313" key="14">
    <source>
        <dbReference type="Ensembl" id="ENSSTUP00000046319.1"/>
    </source>
</evidence>
<protein>
    <submittedName>
        <fullName evidence="14">Ergosterol biosynthesis 28 homolog</fullName>
    </submittedName>
</protein>
<dbReference type="GO" id="GO:0005789">
    <property type="term" value="C:endoplasmic reticulum membrane"/>
    <property type="evidence" value="ECO:0007669"/>
    <property type="project" value="UniProtKB-SubCell"/>
</dbReference>
<feature type="transmembrane region" description="Helical" evidence="13">
    <location>
        <begin position="7"/>
        <end position="28"/>
    </location>
</feature>
<evidence type="ECO:0000256" key="13">
    <source>
        <dbReference type="SAM" id="Phobius"/>
    </source>
</evidence>
<keyword evidence="4 13" id="KW-0812">Transmembrane</keyword>
<dbReference type="GO" id="GO:0016126">
    <property type="term" value="P:sterol biosynthetic process"/>
    <property type="evidence" value="ECO:0007669"/>
    <property type="project" value="UniProtKB-KW"/>
</dbReference>
<reference evidence="14" key="1">
    <citation type="submission" date="2025-08" db="UniProtKB">
        <authorList>
            <consortium name="Ensembl"/>
        </authorList>
    </citation>
    <scope>IDENTIFICATION</scope>
</reference>
<dbReference type="OMA" id="NIAIWTY"/>
<organism evidence="14 15">
    <name type="scientific">Salmo trutta</name>
    <name type="common">Brown trout</name>
    <dbReference type="NCBI Taxonomy" id="8032"/>
    <lineage>
        <taxon>Eukaryota</taxon>
        <taxon>Metazoa</taxon>
        <taxon>Chordata</taxon>
        <taxon>Craniata</taxon>
        <taxon>Vertebrata</taxon>
        <taxon>Euteleostomi</taxon>
        <taxon>Actinopterygii</taxon>
        <taxon>Neopterygii</taxon>
        <taxon>Teleostei</taxon>
        <taxon>Protacanthopterygii</taxon>
        <taxon>Salmoniformes</taxon>
        <taxon>Salmonidae</taxon>
        <taxon>Salmoninae</taxon>
        <taxon>Salmo</taxon>
    </lineage>
</organism>
<evidence type="ECO:0000256" key="12">
    <source>
        <dbReference type="ARBA" id="ARBA00023221"/>
    </source>
</evidence>
<proteinExistence type="inferred from homology"/>
<evidence type="ECO:0000256" key="5">
    <source>
        <dbReference type="ARBA" id="ARBA00022824"/>
    </source>
</evidence>
<dbReference type="Pfam" id="PF03694">
    <property type="entry name" value="Erg28"/>
    <property type="match status" value="1"/>
</dbReference>
<keyword evidence="10 13" id="KW-0472">Membrane</keyword>
<keyword evidence="5" id="KW-0256">Endoplasmic reticulum</keyword>
<evidence type="ECO:0000256" key="4">
    <source>
        <dbReference type="ARBA" id="ARBA00022692"/>
    </source>
</evidence>
<accession>A0A673ZGF7</accession>
<dbReference type="InterPro" id="IPR005352">
    <property type="entry name" value="Erg28"/>
</dbReference>
<evidence type="ECO:0000256" key="7">
    <source>
        <dbReference type="ARBA" id="ARBA00022989"/>
    </source>
</evidence>
<keyword evidence="11" id="KW-1207">Sterol metabolism</keyword>
<evidence type="ECO:0000256" key="3">
    <source>
        <dbReference type="ARBA" id="ARBA00022516"/>
    </source>
</evidence>
<keyword evidence="7 13" id="KW-1133">Transmembrane helix</keyword>
<evidence type="ECO:0000256" key="11">
    <source>
        <dbReference type="ARBA" id="ARBA00023166"/>
    </source>
</evidence>
<evidence type="ECO:0000256" key="10">
    <source>
        <dbReference type="ARBA" id="ARBA00023136"/>
    </source>
</evidence>